<organism evidence="1 2">
    <name type="scientific">Opisthorchis viverrini</name>
    <name type="common">Southeast Asian liver fluke</name>
    <dbReference type="NCBI Taxonomy" id="6198"/>
    <lineage>
        <taxon>Eukaryota</taxon>
        <taxon>Metazoa</taxon>
        <taxon>Spiralia</taxon>
        <taxon>Lophotrochozoa</taxon>
        <taxon>Platyhelminthes</taxon>
        <taxon>Trematoda</taxon>
        <taxon>Digenea</taxon>
        <taxon>Opisthorchiida</taxon>
        <taxon>Opisthorchiata</taxon>
        <taxon>Opisthorchiidae</taxon>
        <taxon>Opisthorchis</taxon>
    </lineage>
</organism>
<keyword evidence="2" id="KW-1185">Reference proteome</keyword>
<dbReference type="EMBL" id="KV892902">
    <property type="protein sequence ID" value="OON20023.1"/>
    <property type="molecule type" value="Genomic_DNA"/>
</dbReference>
<name>A0A1S8X0I8_OPIVI</name>
<sequence length="16" mass="2083">MQDFIYSRSPVRQRWN</sequence>
<accession>A0A1S8X0I8</accession>
<dbReference type="Proteomes" id="UP000243686">
    <property type="component" value="Unassembled WGS sequence"/>
</dbReference>
<reference evidence="1 2" key="1">
    <citation type="submission" date="2015-03" db="EMBL/GenBank/DDBJ databases">
        <title>Draft genome of the nematode, Opisthorchis viverrini.</title>
        <authorList>
            <person name="Mitreva M."/>
        </authorList>
    </citation>
    <scope>NUCLEOTIDE SEQUENCE [LARGE SCALE GENOMIC DNA]</scope>
    <source>
        <strain evidence="1">Khon Kaen</strain>
    </source>
</reference>
<gene>
    <name evidence="1" type="ORF">X801_04103</name>
</gene>
<proteinExistence type="predicted"/>
<evidence type="ECO:0000313" key="2">
    <source>
        <dbReference type="Proteomes" id="UP000243686"/>
    </source>
</evidence>
<evidence type="ECO:0000313" key="1">
    <source>
        <dbReference type="EMBL" id="OON20023.1"/>
    </source>
</evidence>
<protein>
    <submittedName>
        <fullName evidence="1">Uncharacterized protein</fullName>
    </submittedName>
</protein>
<dbReference type="AlphaFoldDB" id="A0A1S8X0I8"/>